<dbReference type="PANTHER" id="PTHR43278">
    <property type="entry name" value="NAD(P)H-DEPENDENT FMN-CONTAINING OXIDOREDUCTASE YWQN-RELATED"/>
    <property type="match status" value="1"/>
</dbReference>
<organism evidence="4 5">
    <name type="scientific">Halanaerobium salsuginis</name>
    <dbReference type="NCBI Taxonomy" id="29563"/>
    <lineage>
        <taxon>Bacteria</taxon>
        <taxon>Bacillati</taxon>
        <taxon>Bacillota</taxon>
        <taxon>Clostridia</taxon>
        <taxon>Halanaerobiales</taxon>
        <taxon>Halanaerobiaceae</taxon>
        <taxon>Halanaerobium</taxon>
    </lineage>
</organism>
<dbReference type="EMBL" id="FOTI01000051">
    <property type="protein sequence ID" value="SFM00392.1"/>
    <property type="molecule type" value="Genomic_DNA"/>
</dbReference>
<keyword evidence="1" id="KW-0285">Flavoprotein</keyword>
<dbReference type="SUPFAM" id="SSF52218">
    <property type="entry name" value="Flavoproteins"/>
    <property type="match status" value="1"/>
</dbReference>
<dbReference type="AlphaFoldDB" id="A0A1I4MAP9"/>
<sequence length="310" mass="34655">MKILGISAGRKNQKNDSMCKEALLGAQEIGADIEFIRLLDLDIKHCTGCIACVNALMSGKGNLCSLNDDFNWLLDKMLDADGIIFSNPIFEKGTPGIFHTITDRFGPRTDKGINIIATKLAKENNNKIPDQRLLEDKVVSYIGFGGSEWVSRAHCDSAMQSLSPAWKIIDNDVFQWSTNAVMDDNIVSRVHQIGINLAKAANDIENATYLGKEGVCPHCHNRNFYLDVKSTKAICCLCGIEGNINIVDNKIKFEFPEEQLKRAHDTLTGKKIHSDDVAETVQVFEEMIKNDEYHKRIDNYKKFISASKPN</sequence>
<dbReference type="InterPro" id="IPR005025">
    <property type="entry name" value="FMN_Rdtase-like_dom"/>
</dbReference>
<dbReference type="RefSeq" id="WP_089862557.1">
    <property type="nucleotide sequence ID" value="NZ_FOTI01000051.1"/>
</dbReference>
<proteinExistence type="predicted"/>
<dbReference type="OrthoDB" id="9805976at2"/>
<feature type="domain" description="NADPH-dependent FMN reductase-like" evidence="3">
    <location>
        <begin position="1"/>
        <end position="167"/>
    </location>
</feature>
<name>A0A1I4MAP9_9FIRM</name>
<dbReference type="Pfam" id="PF03358">
    <property type="entry name" value="FMN_red"/>
    <property type="match status" value="1"/>
</dbReference>
<evidence type="ECO:0000259" key="3">
    <source>
        <dbReference type="Pfam" id="PF03358"/>
    </source>
</evidence>
<dbReference type="PANTHER" id="PTHR43278:SF1">
    <property type="entry name" value="IRON-SULFUR FLAVOPROTEIN MJ1083"/>
    <property type="match status" value="1"/>
</dbReference>
<dbReference type="InterPro" id="IPR029039">
    <property type="entry name" value="Flavoprotein-like_sf"/>
</dbReference>
<gene>
    <name evidence="4" type="ORF">SAMN02983006_02556</name>
</gene>
<reference evidence="4 5" key="1">
    <citation type="submission" date="2016-10" db="EMBL/GenBank/DDBJ databases">
        <authorList>
            <person name="de Groot N.N."/>
        </authorList>
    </citation>
    <scope>NUCLEOTIDE SEQUENCE [LARGE SCALE GENOMIC DNA]</scope>
    <source>
        <strain evidence="4 5">ATCC 51327</strain>
    </source>
</reference>
<evidence type="ECO:0000313" key="5">
    <source>
        <dbReference type="Proteomes" id="UP000199006"/>
    </source>
</evidence>
<dbReference type="Proteomes" id="UP000199006">
    <property type="component" value="Unassembled WGS sequence"/>
</dbReference>
<protein>
    <submittedName>
        <fullName evidence="4">NADPH-dependent FMN reductase</fullName>
    </submittedName>
</protein>
<keyword evidence="2" id="KW-0288">FMN</keyword>
<accession>A0A1I4MAP9</accession>
<dbReference type="STRING" id="29563.SAMN02983006_02556"/>
<evidence type="ECO:0000256" key="1">
    <source>
        <dbReference type="ARBA" id="ARBA00022630"/>
    </source>
</evidence>
<dbReference type="GO" id="GO:0016491">
    <property type="term" value="F:oxidoreductase activity"/>
    <property type="evidence" value="ECO:0007669"/>
    <property type="project" value="InterPro"/>
</dbReference>
<dbReference type="InterPro" id="IPR051796">
    <property type="entry name" value="ISF_SsuE-like"/>
</dbReference>
<keyword evidence="5" id="KW-1185">Reference proteome</keyword>
<evidence type="ECO:0000256" key="2">
    <source>
        <dbReference type="ARBA" id="ARBA00022643"/>
    </source>
</evidence>
<evidence type="ECO:0000313" key="4">
    <source>
        <dbReference type="EMBL" id="SFM00392.1"/>
    </source>
</evidence>
<dbReference type="Gene3D" id="3.40.50.360">
    <property type="match status" value="1"/>
</dbReference>